<keyword evidence="1" id="KW-0812">Transmembrane</keyword>
<dbReference type="AlphaFoldDB" id="V2Y952"/>
<feature type="transmembrane region" description="Helical" evidence="1">
    <location>
        <begin position="350"/>
        <end position="371"/>
    </location>
</feature>
<keyword evidence="1" id="KW-0472">Membrane</keyword>
<name>V2Y952_9FIRM</name>
<feature type="transmembrane region" description="Helical" evidence="1">
    <location>
        <begin position="323"/>
        <end position="344"/>
    </location>
</feature>
<evidence type="ECO:0000313" key="3">
    <source>
        <dbReference type="Proteomes" id="UP000018227"/>
    </source>
</evidence>
<keyword evidence="1" id="KW-1133">Transmembrane helix</keyword>
<dbReference type="eggNOG" id="ENOG502Z8SC">
    <property type="taxonomic scope" value="Bacteria"/>
</dbReference>
<dbReference type="STRING" id="592026.GCWU0000282_000326"/>
<protein>
    <recommendedName>
        <fullName evidence="4">Bacterial type II secretion system protein F domain protein</fullName>
    </recommendedName>
</protein>
<feature type="transmembrane region" description="Helical" evidence="1">
    <location>
        <begin position="47"/>
        <end position="66"/>
    </location>
</feature>
<dbReference type="HOGENOM" id="CLU_512587_0_0_9"/>
<feature type="transmembrane region" description="Helical" evidence="1">
    <location>
        <begin position="207"/>
        <end position="226"/>
    </location>
</feature>
<feature type="transmembrane region" description="Helical" evidence="1">
    <location>
        <begin position="498"/>
        <end position="520"/>
    </location>
</feature>
<dbReference type="OrthoDB" id="2662505at2"/>
<keyword evidence="3" id="KW-1185">Reference proteome</keyword>
<feature type="transmembrane region" description="Helical" evidence="1">
    <location>
        <begin position="72"/>
        <end position="91"/>
    </location>
</feature>
<evidence type="ECO:0000256" key="1">
    <source>
        <dbReference type="SAM" id="Phobius"/>
    </source>
</evidence>
<evidence type="ECO:0000313" key="2">
    <source>
        <dbReference type="EMBL" id="ESL04612.1"/>
    </source>
</evidence>
<organism evidence="2 3">
    <name type="scientific">Catonella morbi ATCC 51271</name>
    <dbReference type="NCBI Taxonomy" id="592026"/>
    <lineage>
        <taxon>Bacteria</taxon>
        <taxon>Bacillati</taxon>
        <taxon>Bacillota</taxon>
        <taxon>Clostridia</taxon>
        <taxon>Lachnospirales</taxon>
        <taxon>Lachnospiraceae</taxon>
        <taxon>Catonella</taxon>
    </lineage>
</organism>
<comment type="caution">
    <text evidence="2">The sequence shown here is derived from an EMBL/GenBank/DDBJ whole genome shotgun (WGS) entry which is preliminary data.</text>
</comment>
<feature type="transmembrane region" description="Helical" evidence="1">
    <location>
        <begin position="246"/>
        <end position="264"/>
    </location>
</feature>
<gene>
    <name evidence="2" type="ORF">GCWU0000282_000326</name>
</gene>
<dbReference type="Proteomes" id="UP000018227">
    <property type="component" value="Unassembled WGS sequence"/>
</dbReference>
<sequence>MEKWLFSIYKTLCLTGIGRVVIGKTEYEVGRYLPFDDFGLGVNTVKLLFGNVFKALLIFMVTYAVALFDKKYLIVALVLGIATYKDSFIKWKRKQEKTLLRQLSLYLNELRREFYRFNDVEEAFLSAFSAAGEELKLHLGLIEDALDGDGIPERYRAAVPNRFLFIFIAICQCGIKYGDSDNTFVSNIDELQKNIDSDLLKWDREDFIFSAVFFAIGFSLISMPVMERWAMSQVSDLSTFYNGFRGSMTRVVCIVITTLFILAFEKMQEIRKDGIEPLLSGIIEIPLVNKWLKWLFEKRNMENGRIAKILDENFPEKSYQQFILMRCVYFLGSLIIALCLIIYWRLSLLLLLPVMPLSFVISHIPYISLVVDGIFYEAELEEEIGQVRLMTISLAGVIGMTVEEILLWTENFTLFLRESVASCIDRLDVDENTALDILRERWKTTSFINVIDDLIASDKIGIKEAFKDLLSRRDYYTAKRRQEQELVVRKKEAIISTFLYLPFMVTVGVYMVIPFLVISIRNLLDVTVNLS</sequence>
<evidence type="ECO:0008006" key="4">
    <source>
        <dbReference type="Google" id="ProtNLM"/>
    </source>
</evidence>
<reference evidence="2 3" key="1">
    <citation type="submission" date="2013-06" db="EMBL/GenBank/DDBJ databases">
        <authorList>
            <person name="Weinstock G."/>
            <person name="Sodergren E."/>
            <person name="Clifton S."/>
            <person name="Fulton L."/>
            <person name="Fulton B."/>
            <person name="Courtney L."/>
            <person name="Fronick C."/>
            <person name="Harrison M."/>
            <person name="Strong C."/>
            <person name="Farmer C."/>
            <person name="Delahaunty K."/>
            <person name="Markovic C."/>
            <person name="Hall O."/>
            <person name="Minx P."/>
            <person name="Tomlinson C."/>
            <person name="Mitreva M."/>
            <person name="Nelson J."/>
            <person name="Hou S."/>
            <person name="Wollam A."/>
            <person name="Pepin K.H."/>
            <person name="Johnson M."/>
            <person name="Bhonagiri V."/>
            <person name="Nash W.E."/>
            <person name="Warren W."/>
            <person name="Chinwalla A."/>
            <person name="Mardis E.R."/>
            <person name="Wilson R.K."/>
        </authorList>
    </citation>
    <scope>NUCLEOTIDE SEQUENCE [LARGE SCALE GENOMIC DNA]</scope>
    <source>
        <strain evidence="2 3">ATCC 51271</strain>
    </source>
</reference>
<proteinExistence type="predicted"/>
<dbReference type="EMBL" id="ACIL03000003">
    <property type="protein sequence ID" value="ESL04612.1"/>
    <property type="molecule type" value="Genomic_DNA"/>
</dbReference>
<dbReference type="RefSeq" id="WP_023353230.1">
    <property type="nucleotide sequence ID" value="NZ_KI535366.1"/>
</dbReference>
<accession>V2Y952</accession>